<dbReference type="Pfam" id="PF21926">
    <property type="entry name" value="FeeM"/>
    <property type="match status" value="1"/>
</dbReference>
<evidence type="ECO:0000313" key="2">
    <source>
        <dbReference type="EMBL" id="OAG27979.1"/>
    </source>
</evidence>
<proteinExistence type="predicted"/>
<dbReference type="RefSeq" id="WP_068541442.1">
    <property type="nucleotide sequence ID" value="NZ_LSFI01000015.1"/>
</dbReference>
<evidence type="ECO:0000259" key="1">
    <source>
        <dbReference type="Pfam" id="PF21926"/>
    </source>
</evidence>
<comment type="caution">
    <text evidence="2">The sequence shown here is derived from an EMBL/GenBank/DDBJ whole genome shotgun (WGS) entry which is preliminary data.</text>
</comment>
<dbReference type="AlphaFoldDB" id="A0A177EAE0"/>
<dbReference type="InterPro" id="IPR054597">
    <property type="entry name" value="FeeM_cat"/>
</dbReference>
<keyword evidence="3" id="KW-1185">Reference proteome</keyword>
<feature type="domain" description="N-acyl amino acid synthase FeeM catalytic core" evidence="1">
    <location>
        <begin position="49"/>
        <end position="206"/>
    </location>
</feature>
<dbReference type="EMBL" id="LSFI01000015">
    <property type="protein sequence ID" value="OAG27979.1"/>
    <property type="molecule type" value="Genomic_DNA"/>
</dbReference>
<dbReference type="InterPro" id="IPR016181">
    <property type="entry name" value="Acyl_CoA_acyltransferase"/>
</dbReference>
<reference evidence="2 3" key="1">
    <citation type="submission" date="2016-02" db="EMBL/GenBank/DDBJ databases">
        <title>Draft genome sequence of Thermodesulfatator sp. S606.</title>
        <authorList>
            <person name="Lai Q."/>
            <person name="Cao J."/>
            <person name="Dupont S."/>
            <person name="Shao Z."/>
            <person name="Jebbar M."/>
            <person name="Alain K."/>
        </authorList>
    </citation>
    <scope>NUCLEOTIDE SEQUENCE [LARGE SCALE GENOMIC DNA]</scope>
    <source>
        <strain evidence="2 3">S606</strain>
    </source>
</reference>
<dbReference type="SUPFAM" id="SSF55729">
    <property type="entry name" value="Acyl-CoA N-acyltransferases (Nat)"/>
    <property type="match status" value="1"/>
</dbReference>
<protein>
    <recommendedName>
        <fullName evidence="1">N-acyl amino acid synthase FeeM catalytic core domain-containing protein</fullName>
    </recommendedName>
</protein>
<dbReference type="Proteomes" id="UP000076964">
    <property type="component" value="Unassembled WGS sequence"/>
</dbReference>
<organism evidence="2 3">
    <name type="scientific">Thermodesulfatator autotrophicus</name>
    <dbReference type="NCBI Taxonomy" id="1795632"/>
    <lineage>
        <taxon>Bacteria</taxon>
        <taxon>Pseudomonadati</taxon>
        <taxon>Thermodesulfobacteriota</taxon>
        <taxon>Thermodesulfobacteria</taxon>
        <taxon>Thermodesulfobacteriales</taxon>
        <taxon>Thermodesulfatatoraceae</taxon>
        <taxon>Thermodesulfatator</taxon>
    </lineage>
</organism>
<gene>
    <name evidence="2" type="ORF">TH606_03865</name>
</gene>
<evidence type="ECO:0000313" key="3">
    <source>
        <dbReference type="Proteomes" id="UP000076964"/>
    </source>
</evidence>
<dbReference type="Gene3D" id="3.40.630.30">
    <property type="match status" value="1"/>
</dbReference>
<accession>A0A177EAE0</accession>
<name>A0A177EAE0_9BACT</name>
<dbReference type="OrthoDB" id="9783696at2"/>
<sequence>MNSCSKEKSLKSKLCWEKRRFILSKIPDLVNKNNFRVKFASKRKEFLNVFSLVYDRYLKSGYIKPNEKKLFYTPYQALPDSRVCFAYNPSDKRILSTATIVIDSELGLPSDSIYKKEIDNLRSKGRKLAEISCLAAKHDIHYRNGIFSIFRLIYRYACQKGVTDFIISIRPKHKKFYEEILLFKQIGQEKPHKSYFNTLVVLERLDLTVGYEYFYKIYNEFPEGKIFADFFVHIDYLDDILELSKVRNMSAKDFWFFFMDYWTIFPSFPPQFQKFFSLKFDMIMCEEAA</sequence>